<evidence type="ECO:0000313" key="2">
    <source>
        <dbReference type="EnsemblProtists" id="PYU1_T007008"/>
    </source>
</evidence>
<name>K3WPW6_GLOUD</name>
<dbReference type="VEuPathDB" id="FungiDB:PYU1_G006993"/>
<sequence length="627" mass="68175">MTIDEGMYKLVIIGGGPAGLGVFIRAARTGFLPRLLDPVLHGKQQDLACSERCGRKQKGVAILHDGDASTFGSGKLGQYVINSNTFAKSLLSSVLDEKPDLDPPESTKGTFLEKAREHESTQRLEQIGLAPVCLKEMGNFLNYLGECALNELTAHDDTSKALLHTRATKFEVLENGVIRVEAQSMRETVVLYTEHLALAMGGKQEAPPLENPVLASKLFTSETCLRDDGFALLREHLLQSAGRKVCIVGGSHSSFSVAWMLLNKFRTKVHPSSRAKSNPLPASAHEATLSAVQDQNEPESAAGPVSESPEASSPTKHTSGPLKELVIMPVVPVQSPPLPEKLDSVSKLTTKIQSSSDPFAVFKPKDITILHRTPIRCYYASKKDAETDGVDSSHADRSGCINTFTGLREDSKVLFKDIKSGKETRVRLFHVNQHGCQNLTTKAYESASVIVWCCGYKTRMIPAFDADGKPIKFYEEHGVVKLDLQAHLQVQQQHASSSAKTTIVPLTNILGLGLGFSLRSAVDEMGTETRADGVTVYHRRGATLALAALFGDEVFGTSRSFEEMVEKNDKKKRDTQAAKAEATALVDKVKSSGSSGRSSSKFLSCHTGATHQVSECVKSLRTTRLQW</sequence>
<dbReference type="Gene3D" id="3.50.50.60">
    <property type="entry name" value="FAD/NAD(P)-binding domain"/>
    <property type="match status" value="1"/>
</dbReference>
<dbReference type="HOGENOM" id="CLU_009383_0_0_1"/>
<dbReference type="SUPFAM" id="SSF51905">
    <property type="entry name" value="FAD/NAD(P)-binding domain"/>
    <property type="match status" value="1"/>
</dbReference>
<reference evidence="3" key="1">
    <citation type="journal article" date="2010" name="Genome Biol.">
        <title>Genome sequence of the necrotrophic plant pathogen Pythium ultimum reveals original pathogenicity mechanisms and effector repertoire.</title>
        <authorList>
            <person name="Levesque C.A."/>
            <person name="Brouwer H."/>
            <person name="Cano L."/>
            <person name="Hamilton J.P."/>
            <person name="Holt C."/>
            <person name="Huitema E."/>
            <person name="Raffaele S."/>
            <person name="Robideau G.P."/>
            <person name="Thines M."/>
            <person name="Win J."/>
            <person name="Zerillo M.M."/>
            <person name="Beakes G.W."/>
            <person name="Boore J.L."/>
            <person name="Busam D."/>
            <person name="Dumas B."/>
            <person name="Ferriera S."/>
            <person name="Fuerstenberg S.I."/>
            <person name="Gachon C.M."/>
            <person name="Gaulin E."/>
            <person name="Govers F."/>
            <person name="Grenville-Briggs L."/>
            <person name="Horner N."/>
            <person name="Hostetler J."/>
            <person name="Jiang R.H."/>
            <person name="Johnson J."/>
            <person name="Krajaejun T."/>
            <person name="Lin H."/>
            <person name="Meijer H.J."/>
            <person name="Moore B."/>
            <person name="Morris P."/>
            <person name="Phuntmart V."/>
            <person name="Puiu D."/>
            <person name="Shetty J."/>
            <person name="Stajich J.E."/>
            <person name="Tripathy S."/>
            <person name="Wawra S."/>
            <person name="van West P."/>
            <person name="Whitty B.R."/>
            <person name="Coutinho P.M."/>
            <person name="Henrissat B."/>
            <person name="Martin F."/>
            <person name="Thomas P.D."/>
            <person name="Tyler B.M."/>
            <person name="De Vries R.P."/>
            <person name="Kamoun S."/>
            <person name="Yandell M."/>
            <person name="Tisserat N."/>
            <person name="Buell C.R."/>
        </authorList>
    </citation>
    <scope>NUCLEOTIDE SEQUENCE</scope>
    <source>
        <strain evidence="3">DAOM:BR144</strain>
    </source>
</reference>
<dbReference type="EnsemblProtists" id="PYU1_T007008">
    <property type="protein sequence ID" value="PYU1_T007008"/>
    <property type="gene ID" value="PYU1_G006993"/>
</dbReference>
<organism evidence="2 3">
    <name type="scientific">Globisporangium ultimum (strain ATCC 200006 / CBS 805.95 / DAOM BR144)</name>
    <name type="common">Pythium ultimum</name>
    <dbReference type="NCBI Taxonomy" id="431595"/>
    <lineage>
        <taxon>Eukaryota</taxon>
        <taxon>Sar</taxon>
        <taxon>Stramenopiles</taxon>
        <taxon>Oomycota</taxon>
        <taxon>Peronosporomycetes</taxon>
        <taxon>Pythiales</taxon>
        <taxon>Pythiaceae</taxon>
        <taxon>Globisporangium</taxon>
    </lineage>
</organism>
<proteinExistence type="predicted"/>
<keyword evidence="3" id="KW-1185">Reference proteome</keyword>
<evidence type="ECO:0000313" key="3">
    <source>
        <dbReference type="Proteomes" id="UP000019132"/>
    </source>
</evidence>
<dbReference type="OMA" id="DITILHR"/>
<dbReference type="eggNOG" id="KOG2627">
    <property type="taxonomic scope" value="Eukaryota"/>
</dbReference>
<dbReference type="Proteomes" id="UP000019132">
    <property type="component" value="Unassembled WGS sequence"/>
</dbReference>
<dbReference type="AlphaFoldDB" id="K3WPW6"/>
<evidence type="ECO:0000256" key="1">
    <source>
        <dbReference type="SAM" id="MobiDB-lite"/>
    </source>
</evidence>
<dbReference type="EMBL" id="GL376560">
    <property type="status" value="NOT_ANNOTATED_CDS"/>
    <property type="molecule type" value="Genomic_DNA"/>
</dbReference>
<feature type="compositionally biased region" description="Polar residues" evidence="1">
    <location>
        <begin position="309"/>
        <end position="318"/>
    </location>
</feature>
<protein>
    <submittedName>
        <fullName evidence="2">Uncharacterized protein</fullName>
    </submittedName>
</protein>
<dbReference type="PRINTS" id="PR00368">
    <property type="entry name" value="FADPNR"/>
</dbReference>
<reference evidence="2" key="3">
    <citation type="submission" date="2015-02" db="UniProtKB">
        <authorList>
            <consortium name="EnsemblProtists"/>
        </authorList>
    </citation>
    <scope>IDENTIFICATION</scope>
    <source>
        <strain evidence="2">DAOM BR144</strain>
    </source>
</reference>
<reference evidence="3" key="2">
    <citation type="submission" date="2010-04" db="EMBL/GenBank/DDBJ databases">
        <authorList>
            <person name="Buell R."/>
            <person name="Hamilton J."/>
            <person name="Hostetler J."/>
        </authorList>
    </citation>
    <scope>NUCLEOTIDE SEQUENCE [LARGE SCALE GENOMIC DNA]</scope>
    <source>
        <strain evidence="3">DAOM:BR144</strain>
    </source>
</reference>
<feature type="region of interest" description="Disordered" evidence="1">
    <location>
        <begin position="288"/>
        <end position="323"/>
    </location>
</feature>
<dbReference type="InParanoid" id="K3WPW6"/>
<accession>K3WPW6</accession>
<dbReference type="InterPro" id="IPR036188">
    <property type="entry name" value="FAD/NAD-bd_sf"/>
</dbReference>